<keyword evidence="3" id="KW-1185">Reference proteome</keyword>
<comment type="caution">
    <text evidence="2">The sequence shown here is derived from an EMBL/GenBank/DDBJ whole genome shotgun (WGS) entry which is preliminary data.</text>
</comment>
<evidence type="ECO:0000313" key="3">
    <source>
        <dbReference type="Proteomes" id="UP000299102"/>
    </source>
</evidence>
<reference evidence="2 3" key="1">
    <citation type="journal article" date="2019" name="Commun. Biol.">
        <title>The bagworm genome reveals a unique fibroin gene that provides high tensile strength.</title>
        <authorList>
            <person name="Kono N."/>
            <person name="Nakamura H."/>
            <person name="Ohtoshi R."/>
            <person name="Tomita M."/>
            <person name="Numata K."/>
            <person name="Arakawa K."/>
        </authorList>
    </citation>
    <scope>NUCLEOTIDE SEQUENCE [LARGE SCALE GENOMIC DNA]</scope>
</reference>
<evidence type="ECO:0000259" key="1">
    <source>
        <dbReference type="Pfam" id="PF18293"/>
    </source>
</evidence>
<feature type="domain" description="Caprin-1 dimerization" evidence="1">
    <location>
        <begin position="33"/>
        <end position="71"/>
    </location>
</feature>
<dbReference type="InterPro" id="IPR041637">
    <property type="entry name" value="Caprin-1_dimer"/>
</dbReference>
<dbReference type="AlphaFoldDB" id="A0A4C1SVV8"/>
<name>A0A4C1SVV8_EUMVA</name>
<dbReference type="Pfam" id="PF18293">
    <property type="entry name" value="Caprin-1_dimer"/>
    <property type="match status" value="1"/>
</dbReference>
<dbReference type="OrthoDB" id="10062814at2759"/>
<evidence type="ECO:0000313" key="2">
    <source>
        <dbReference type="EMBL" id="GBP06065.1"/>
    </source>
</evidence>
<protein>
    <submittedName>
        <fullName evidence="2">Caprin homolog</fullName>
    </submittedName>
</protein>
<sequence length="86" mass="9841">MSVASKDAGNDALNPMKLTFTTIEHKIRNLEKRKELIAKAQAETTKIREVLIIQNILSCFTDDAVRNDFSSEKMELLNWSQPKSKF</sequence>
<dbReference type="EMBL" id="BGZK01003985">
    <property type="protein sequence ID" value="GBP06065.1"/>
    <property type="molecule type" value="Genomic_DNA"/>
</dbReference>
<organism evidence="2 3">
    <name type="scientific">Eumeta variegata</name>
    <name type="common">Bagworm moth</name>
    <name type="synonym">Eumeta japonica</name>
    <dbReference type="NCBI Taxonomy" id="151549"/>
    <lineage>
        <taxon>Eukaryota</taxon>
        <taxon>Metazoa</taxon>
        <taxon>Ecdysozoa</taxon>
        <taxon>Arthropoda</taxon>
        <taxon>Hexapoda</taxon>
        <taxon>Insecta</taxon>
        <taxon>Pterygota</taxon>
        <taxon>Neoptera</taxon>
        <taxon>Endopterygota</taxon>
        <taxon>Lepidoptera</taxon>
        <taxon>Glossata</taxon>
        <taxon>Ditrysia</taxon>
        <taxon>Tineoidea</taxon>
        <taxon>Psychidae</taxon>
        <taxon>Oiketicinae</taxon>
        <taxon>Eumeta</taxon>
    </lineage>
</organism>
<gene>
    <name evidence="2" type="primary">Capr</name>
    <name evidence="2" type="ORF">EVAR_71428_1</name>
</gene>
<accession>A0A4C1SVV8</accession>
<dbReference type="Proteomes" id="UP000299102">
    <property type="component" value="Unassembled WGS sequence"/>
</dbReference>
<proteinExistence type="predicted"/>